<keyword evidence="6" id="KW-0479">Metal-binding</keyword>
<dbReference type="GO" id="GO:0031526">
    <property type="term" value="C:brush border membrane"/>
    <property type="evidence" value="ECO:0007669"/>
    <property type="project" value="TreeGrafter"/>
</dbReference>
<evidence type="ECO:0000256" key="5">
    <source>
        <dbReference type="PIRSR" id="PIRSR601019-1"/>
    </source>
</evidence>
<dbReference type="GO" id="GO:0007188">
    <property type="term" value="P:adenylate cyclase-modulating G protein-coupled receptor signaling pathway"/>
    <property type="evidence" value="ECO:0007669"/>
    <property type="project" value="TreeGrafter"/>
</dbReference>
<dbReference type="GO" id="GO:0031752">
    <property type="term" value="F:D5 dopamine receptor binding"/>
    <property type="evidence" value="ECO:0007669"/>
    <property type="project" value="TreeGrafter"/>
</dbReference>
<proteinExistence type="predicted"/>
<evidence type="ECO:0000256" key="1">
    <source>
        <dbReference type="ARBA" id="ARBA00011356"/>
    </source>
</evidence>
<dbReference type="AlphaFoldDB" id="A0A448WA36"/>
<dbReference type="GO" id="GO:0046872">
    <property type="term" value="F:metal ion binding"/>
    <property type="evidence" value="ECO:0007669"/>
    <property type="project" value="UniProtKB-KW"/>
</dbReference>
<evidence type="ECO:0000256" key="4">
    <source>
        <dbReference type="ARBA" id="ARBA00023224"/>
    </source>
</evidence>
<keyword evidence="3 5" id="KW-0342">GTP-binding</keyword>
<dbReference type="Pfam" id="PF00503">
    <property type="entry name" value="G-alpha"/>
    <property type="match status" value="1"/>
</dbReference>
<sequence length="121" mass="14072">MSDFGPQTDRRKLGFGMSSLADTLSCCLNSWVARQGDSRLEMIRQQTARSHDIDMQLRKEKKYTRKRQMILLLGTGESGKSTFLKQMRIINCKCFSDSEVAQFRITIYDNIYKGILFLIQY</sequence>
<protein>
    <submittedName>
        <fullName evidence="7">Uncharacterized protein</fullName>
    </submittedName>
</protein>
<evidence type="ECO:0000313" key="8">
    <source>
        <dbReference type="Proteomes" id="UP000784294"/>
    </source>
</evidence>
<gene>
    <name evidence="7" type="ORF">PXEA_LOCUS198</name>
</gene>
<reference evidence="7" key="1">
    <citation type="submission" date="2018-11" db="EMBL/GenBank/DDBJ databases">
        <authorList>
            <consortium name="Pathogen Informatics"/>
        </authorList>
    </citation>
    <scope>NUCLEOTIDE SEQUENCE</scope>
</reference>
<dbReference type="InterPro" id="IPR001019">
    <property type="entry name" value="Gprotein_alpha_su"/>
</dbReference>
<keyword evidence="2 5" id="KW-0547">Nucleotide-binding</keyword>
<keyword evidence="6" id="KW-0460">Magnesium</keyword>
<dbReference type="GO" id="GO:0007266">
    <property type="term" value="P:Rho protein signal transduction"/>
    <property type="evidence" value="ECO:0007669"/>
    <property type="project" value="TreeGrafter"/>
</dbReference>
<dbReference type="GO" id="GO:0031683">
    <property type="term" value="F:G-protein beta/gamma-subunit complex binding"/>
    <property type="evidence" value="ECO:0007669"/>
    <property type="project" value="InterPro"/>
</dbReference>
<dbReference type="GO" id="GO:0005525">
    <property type="term" value="F:GTP binding"/>
    <property type="evidence" value="ECO:0007669"/>
    <property type="project" value="UniProtKB-KW"/>
</dbReference>
<organism evidence="7 8">
    <name type="scientific">Protopolystoma xenopodis</name>
    <dbReference type="NCBI Taxonomy" id="117903"/>
    <lineage>
        <taxon>Eukaryota</taxon>
        <taxon>Metazoa</taxon>
        <taxon>Spiralia</taxon>
        <taxon>Lophotrochozoa</taxon>
        <taxon>Platyhelminthes</taxon>
        <taxon>Monogenea</taxon>
        <taxon>Polyopisthocotylea</taxon>
        <taxon>Polystomatidea</taxon>
        <taxon>Polystomatidae</taxon>
        <taxon>Protopolystoma</taxon>
    </lineage>
</organism>
<dbReference type="PANTHER" id="PTHR10218">
    <property type="entry name" value="GTP-BINDING PROTEIN ALPHA SUBUNIT"/>
    <property type="match status" value="1"/>
</dbReference>
<dbReference type="GO" id="GO:0005737">
    <property type="term" value="C:cytoplasm"/>
    <property type="evidence" value="ECO:0007669"/>
    <property type="project" value="TreeGrafter"/>
</dbReference>
<dbReference type="EMBL" id="CAAALY010000347">
    <property type="protein sequence ID" value="VEL06758.1"/>
    <property type="molecule type" value="Genomic_DNA"/>
</dbReference>
<dbReference type="Gene3D" id="1.10.400.10">
    <property type="entry name" value="GI Alpha 1, domain 2-like"/>
    <property type="match status" value="1"/>
</dbReference>
<evidence type="ECO:0000256" key="6">
    <source>
        <dbReference type="PIRSR" id="PIRSR601019-2"/>
    </source>
</evidence>
<keyword evidence="8" id="KW-1185">Reference proteome</keyword>
<keyword evidence="4" id="KW-0807">Transducer</keyword>
<dbReference type="SUPFAM" id="SSF52540">
    <property type="entry name" value="P-loop containing nucleoside triphosphate hydrolases"/>
    <property type="match status" value="1"/>
</dbReference>
<dbReference type="GO" id="GO:0005834">
    <property type="term" value="C:heterotrimeric G-protein complex"/>
    <property type="evidence" value="ECO:0007669"/>
    <property type="project" value="TreeGrafter"/>
</dbReference>
<dbReference type="InterPro" id="IPR027417">
    <property type="entry name" value="P-loop_NTPase"/>
</dbReference>
<comment type="caution">
    <text evidence="7">The sequence shown here is derived from an EMBL/GenBank/DDBJ whole genome shotgun (WGS) entry which is preliminary data.</text>
</comment>
<evidence type="ECO:0000313" key="7">
    <source>
        <dbReference type="EMBL" id="VEL06758.1"/>
    </source>
</evidence>
<comment type="subunit">
    <text evidence="1">G proteins are composed of 3 units; alpha, beta and gamma. The alpha chain contains the guanine nucleotide binding site.</text>
</comment>
<dbReference type="GO" id="GO:0003924">
    <property type="term" value="F:GTPase activity"/>
    <property type="evidence" value="ECO:0007669"/>
    <property type="project" value="InterPro"/>
</dbReference>
<dbReference type="PANTHER" id="PTHR10218:SF360">
    <property type="entry name" value="GUANINE NUCLEOTIDE-BINDING PROTEIN SUBUNIT ALPHA HOMOLOG"/>
    <property type="match status" value="1"/>
</dbReference>
<evidence type="ECO:0000256" key="2">
    <source>
        <dbReference type="ARBA" id="ARBA00022741"/>
    </source>
</evidence>
<dbReference type="PROSITE" id="PS51882">
    <property type="entry name" value="G_ALPHA"/>
    <property type="match status" value="1"/>
</dbReference>
<accession>A0A448WA36</accession>
<dbReference type="Proteomes" id="UP000784294">
    <property type="component" value="Unassembled WGS sequence"/>
</dbReference>
<dbReference type="Gene3D" id="3.40.50.300">
    <property type="entry name" value="P-loop containing nucleotide triphosphate hydrolases"/>
    <property type="match status" value="1"/>
</dbReference>
<evidence type="ECO:0000256" key="3">
    <source>
        <dbReference type="ARBA" id="ARBA00023134"/>
    </source>
</evidence>
<feature type="binding site" evidence="6">
    <location>
        <position position="81"/>
    </location>
    <ligand>
        <name>Mg(2+)</name>
        <dbReference type="ChEBI" id="CHEBI:18420"/>
    </ligand>
</feature>
<feature type="binding site" evidence="5">
    <location>
        <begin position="77"/>
        <end position="82"/>
    </location>
    <ligand>
        <name>GTP</name>
        <dbReference type="ChEBI" id="CHEBI:37565"/>
    </ligand>
</feature>
<dbReference type="OrthoDB" id="5817230at2759"/>
<name>A0A448WA36_9PLAT</name>
<dbReference type="InterPro" id="IPR011025">
    <property type="entry name" value="GproteinA_insert"/>
</dbReference>